<dbReference type="SUPFAM" id="SSF55048">
    <property type="entry name" value="Probable ACP-binding domain of malonyl-CoA ACP transacylase"/>
    <property type="match status" value="1"/>
</dbReference>
<dbReference type="InterPro" id="IPR014030">
    <property type="entry name" value="Ketoacyl_synth_N"/>
</dbReference>
<dbReference type="Gene3D" id="1.10.1200.10">
    <property type="entry name" value="ACP-like"/>
    <property type="match status" value="1"/>
</dbReference>
<dbReference type="Pfam" id="PF08659">
    <property type="entry name" value="KR"/>
    <property type="match status" value="1"/>
</dbReference>
<dbReference type="Gene3D" id="3.10.129.110">
    <property type="entry name" value="Polyketide synthase dehydratase"/>
    <property type="match status" value="1"/>
</dbReference>
<evidence type="ECO:0000256" key="4">
    <source>
        <dbReference type="ARBA" id="ARBA00023315"/>
    </source>
</evidence>
<keyword evidence="2" id="KW-0597">Phosphoprotein</keyword>
<organism evidence="7 8">
    <name type="scientific">Amycolatopsis coloradensis</name>
    <dbReference type="NCBI Taxonomy" id="76021"/>
    <lineage>
        <taxon>Bacteria</taxon>
        <taxon>Bacillati</taxon>
        <taxon>Actinomycetota</taxon>
        <taxon>Actinomycetes</taxon>
        <taxon>Pseudonocardiales</taxon>
        <taxon>Pseudonocardiaceae</taxon>
        <taxon>Amycolatopsis</taxon>
    </lineage>
</organism>
<evidence type="ECO:0000259" key="5">
    <source>
        <dbReference type="PROSITE" id="PS50075"/>
    </source>
</evidence>
<dbReference type="PANTHER" id="PTHR43775">
    <property type="entry name" value="FATTY ACID SYNTHASE"/>
    <property type="match status" value="1"/>
</dbReference>
<dbReference type="InterPro" id="IPR013968">
    <property type="entry name" value="PKS_KR"/>
</dbReference>
<sequence>MTGEPIAVVGMACRYPDATSPAQLWQNVLARRRAFRRIPECRLSRRYRGDRADADLTYVTHAGVLRDWAFDRRRFGIPGPLYRAADQTHWLALETAADALADAGFPGGDGLDRDTAGVVLGNSLTGEFTRAATLRLRWPFLADAAATALAEAGAPAGLSGDVLRRMEHLVKQPFPEPGEEMLTGTLANTIAGRICNHFDLHGTGYTVDGACSSSLLAVMTAARALAAGELDFALAGGVDMSIDPLELIGFSRLGALATDRMRVYDERPTGFLPGEGCGVIALMRAGDAERRGLREYARLAGWASSSDGSGGLSRPERAGQVLALRRAYRAAGLAPESAGLIEGHGTGTEVGDRVELEALTEVRGTGAAPAALSTVKANIGHTKAAAGVAGLIKAALSVFHRVLPPVTGCERPQELLRADSVPLRLLAEAEPWPDEIPVAGVSSMGFGGINAHVVLRGAPGGSDGGLSAATRRWSARREETEIVLLGATSPADLSARLTALAASAGSLSTAEVGDLAATAWRDGPGPGKLRAALVARDPDELASAAKAASAATEGWSGEPRFDRHGGFALGSARAARLGLLFPGQAAPVRVALPGWAADLGVPGLPTGTAVSTVDTSVAQPAIVRQSLAALAWLAELGVRAEAAVGHSLGELTALRWADCCPAGTAVELAAARGRIMAEHGTAGTTMASLGIAESGATALLAGTSVVLAGINGPAQVVVSGPRPDIAEVLRRARAEGVTASELRVSHGFHSPAMSASEEPLRRALRGFPLLAPGRPVFSTITGTRVTAGGDELRDLLVRQLTGPVLFSRALAELAGRCDLLLEAGPGTMLTGLAEPAGLPVLSMDTGGEPARHAFATAVLAACAGADLEPWFAGRANRPLPLDAVPDFVVNPCENRTGWVDAPEIEAMTPVPDEVPVTPGETGTDPLAVLTAHLATVLELPAGSITPGSSLLGDLHLNSLQVVQIVSTVAAELGKRPPDTPLSLASATVADAAAELTGLPEAPLETDSVAGVANWVRPFEQRWEPFTPEHTGPVRWTVRATAGHWLHELSGGAGKPGLAVEVPENAGPAEIADLLAMIAGAGPERLLVVHCGHPAAAGIARSAAVELSCVVVVAELPDPDFRPDPAVLTGAAPERYLELRCERDGSVRRATLFARRQGSGAPEPLTAADVCLVTGGVSGITAYAAIALAERTGCTLVFTGRSPADAPHVLAGLERAGAGVTARYERCDVADAEQVRALKARCPGPVRGLLHGAGLNEPRRMSEVTAASLAATLRPKTGGLRRLLAEFGEELKLILGFGSIIGRQGLAGQSEYCVANDWLRVEVERWAAVHPSCRAHLLEWSVWSEIGMGVRLDVLDRLRRLGIEPITPERGVRAMAGVLEDPGSPVTVLLTARFPATPTLSAGTPAGSTPRFAERTRVRVPGVEAVLEADLALGADPYLDEHRLDGVPVLPAVVGLEAMRQAAALAGHPEGVSALAEPRFRVPVTIDAKAARTIRVAALTAPDGTAVELRDDTDRFAAPRFSAVVREAPEPPPPIEAAEPITGTSPWYGPLFFHSGRFRRVAGYRHLSAFGIDAWLNDGVPGPWFSEFHSGQLWLGDPAAHDATLHALLACVPHRLALPIGAEEFTVWREPSGPLRVLGTELAHTDGEYSFDVRLVRPDGLAVAGWRSLRLRAVGTRDWPDGMPVRLIGPWLSRRLIECGIEDRLELSTDSGAGSPIALAAPPPGTGWAAVPVTGTAVGQDPVDGELAVSLADKLGEDVETTAARVRSSREALGESALTPSRIDEVTEDGIVVASSGAPRVLTAKVRVLETGDAVVLALAIGRP</sequence>
<dbReference type="InterPro" id="IPR020841">
    <property type="entry name" value="PKS_Beta-ketoAc_synthase_dom"/>
</dbReference>
<dbReference type="GO" id="GO:0006633">
    <property type="term" value="P:fatty acid biosynthetic process"/>
    <property type="evidence" value="ECO:0007669"/>
    <property type="project" value="TreeGrafter"/>
</dbReference>
<reference evidence="7 8" key="1">
    <citation type="submission" date="2016-01" db="EMBL/GenBank/DDBJ databases">
        <title>Amycolatopsis coloradensis genome sequencing and assembly.</title>
        <authorList>
            <person name="Mayilraj S."/>
        </authorList>
    </citation>
    <scope>NUCLEOTIDE SEQUENCE [LARGE SCALE GENOMIC DNA]</scope>
    <source>
        <strain evidence="7 8">DSM 44225</strain>
    </source>
</reference>
<dbReference type="InterPro" id="IPR016035">
    <property type="entry name" value="Acyl_Trfase/lysoPLipase"/>
</dbReference>
<dbReference type="SMART" id="SM00826">
    <property type="entry name" value="PKS_DH"/>
    <property type="match status" value="1"/>
</dbReference>
<keyword evidence="8" id="KW-1185">Reference proteome</keyword>
<dbReference type="SUPFAM" id="SSF51735">
    <property type="entry name" value="NAD(P)-binding Rossmann-fold domains"/>
    <property type="match status" value="1"/>
</dbReference>
<dbReference type="InterPro" id="IPR016036">
    <property type="entry name" value="Malonyl_transacylase_ACP-bd"/>
</dbReference>
<name>A0A1R0KZ48_9PSEU</name>
<dbReference type="SMART" id="SM00822">
    <property type="entry name" value="PKS_KR"/>
    <property type="match status" value="1"/>
</dbReference>
<protein>
    <submittedName>
        <fullName evidence="7">Uncharacterized protein</fullName>
    </submittedName>
</protein>
<dbReference type="OrthoDB" id="9778690at2"/>
<dbReference type="Gene3D" id="3.40.50.720">
    <property type="entry name" value="NAD(P)-binding Rossmann-like Domain"/>
    <property type="match status" value="1"/>
</dbReference>
<dbReference type="Gene3D" id="3.40.366.10">
    <property type="entry name" value="Malonyl-Coenzyme A Acyl Carrier Protein, domain 2"/>
    <property type="match status" value="1"/>
</dbReference>
<dbReference type="EMBL" id="MQUQ01000004">
    <property type="protein sequence ID" value="OLZ54605.1"/>
    <property type="molecule type" value="Genomic_DNA"/>
</dbReference>
<dbReference type="InterPro" id="IPR016039">
    <property type="entry name" value="Thiolase-like"/>
</dbReference>
<dbReference type="GO" id="GO:0005886">
    <property type="term" value="C:plasma membrane"/>
    <property type="evidence" value="ECO:0007669"/>
    <property type="project" value="TreeGrafter"/>
</dbReference>
<dbReference type="InterPro" id="IPR001227">
    <property type="entry name" value="Ac_transferase_dom_sf"/>
</dbReference>
<dbReference type="SUPFAM" id="SSF52151">
    <property type="entry name" value="FabD/lysophospholipase-like"/>
    <property type="match status" value="1"/>
</dbReference>
<evidence type="ECO:0000256" key="2">
    <source>
        <dbReference type="ARBA" id="ARBA00022553"/>
    </source>
</evidence>
<dbReference type="CDD" id="cd00833">
    <property type="entry name" value="PKS"/>
    <property type="match status" value="1"/>
</dbReference>
<evidence type="ECO:0000256" key="3">
    <source>
        <dbReference type="ARBA" id="ARBA00022679"/>
    </source>
</evidence>
<dbReference type="Pfam" id="PF00550">
    <property type="entry name" value="PP-binding"/>
    <property type="match status" value="1"/>
</dbReference>
<dbReference type="Pfam" id="PF00698">
    <property type="entry name" value="Acyl_transf_1"/>
    <property type="match status" value="1"/>
</dbReference>
<dbReference type="STRING" id="76021.BS329_08795"/>
<dbReference type="Pfam" id="PF21089">
    <property type="entry name" value="PKS_DH_N"/>
    <property type="match status" value="1"/>
</dbReference>
<dbReference type="PANTHER" id="PTHR43775:SF51">
    <property type="entry name" value="INACTIVE PHENOLPHTHIOCEROL SYNTHESIS POLYKETIDE SYNTHASE TYPE I PKS1-RELATED"/>
    <property type="match status" value="1"/>
</dbReference>
<dbReference type="InterPro" id="IPR049552">
    <property type="entry name" value="PKS_DH_N"/>
</dbReference>
<dbReference type="Gene3D" id="3.40.47.10">
    <property type="match status" value="1"/>
</dbReference>
<feature type="domain" description="Carrier" evidence="5">
    <location>
        <begin position="920"/>
        <end position="999"/>
    </location>
</feature>
<dbReference type="PROSITE" id="PS50075">
    <property type="entry name" value="CARRIER"/>
    <property type="match status" value="1"/>
</dbReference>
<dbReference type="GO" id="GO:0004312">
    <property type="term" value="F:fatty acid synthase activity"/>
    <property type="evidence" value="ECO:0007669"/>
    <property type="project" value="TreeGrafter"/>
</dbReference>
<comment type="caution">
    <text evidence="7">The sequence shown here is derived from an EMBL/GenBank/DDBJ whole genome shotgun (WGS) entry which is preliminary data.</text>
</comment>
<dbReference type="SMART" id="SM00825">
    <property type="entry name" value="PKS_KS"/>
    <property type="match status" value="1"/>
</dbReference>
<dbReference type="InterPro" id="IPR009081">
    <property type="entry name" value="PP-bd_ACP"/>
</dbReference>
<evidence type="ECO:0000313" key="8">
    <source>
        <dbReference type="Proteomes" id="UP000187486"/>
    </source>
</evidence>
<dbReference type="SUPFAM" id="SSF47336">
    <property type="entry name" value="ACP-like"/>
    <property type="match status" value="1"/>
</dbReference>
<dbReference type="Pfam" id="PF02801">
    <property type="entry name" value="Ketoacyl-synt_C"/>
    <property type="match status" value="1"/>
</dbReference>
<dbReference type="PROSITE" id="PS52004">
    <property type="entry name" value="KS3_2"/>
    <property type="match status" value="1"/>
</dbReference>
<evidence type="ECO:0000313" key="7">
    <source>
        <dbReference type="EMBL" id="OLZ54605.1"/>
    </source>
</evidence>
<dbReference type="GO" id="GO:0071770">
    <property type="term" value="P:DIM/DIP cell wall layer assembly"/>
    <property type="evidence" value="ECO:0007669"/>
    <property type="project" value="TreeGrafter"/>
</dbReference>
<dbReference type="InterPro" id="IPR050091">
    <property type="entry name" value="PKS_NRPS_Biosynth_Enz"/>
</dbReference>
<dbReference type="InterPro" id="IPR014031">
    <property type="entry name" value="Ketoacyl_synth_C"/>
</dbReference>
<dbReference type="RefSeq" id="WP_076157787.1">
    <property type="nucleotide sequence ID" value="NZ_JBEZVB010000060.1"/>
</dbReference>
<dbReference type="InterPro" id="IPR057326">
    <property type="entry name" value="KR_dom"/>
</dbReference>
<dbReference type="Pfam" id="PF14765">
    <property type="entry name" value="PS-DH"/>
    <property type="match status" value="1"/>
</dbReference>
<dbReference type="Proteomes" id="UP000187486">
    <property type="component" value="Unassembled WGS sequence"/>
</dbReference>
<keyword evidence="4" id="KW-0012">Acyltransferase</keyword>
<gene>
    <name evidence="7" type="ORF">BS329_08795</name>
</gene>
<dbReference type="SMART" id="SM00827">
    <property type="entry name" value="PKS_AT"/>
    <property type="match status" value="1"/>
</dbReference>
<dbReference type="GO" id="GO:0005737">
    <property type="term" value="C:cytoplasm"/>
    <property type="evidence" value="ECO:0007669"/>
    <property type="project" value="TreeGrafter"/>
</dbReference>
<dbReference type="SUPFAM" id="SSF53901">
    <property type="entry name" value="Thiolase-like"/>
    <property type="match status" value="1"/>
</dbReference>
<dbReference type="InterPro" id="IPR020807">
    <property type="entry name" value="PKS_DH"/>
</dbReference>
<dbReference type="InterPro" id="IPR014043">
    <property type="entry name" value="Acyl_transferase_dom"/>
</dbReference>
<dbReference type="InterPro" id="IPR036291">
    <property type="entry name" value="NAD(P)-bd_dom_sf"/>
</dbReference>
<accession>A0A1R0KZ48</accession>
<dbReference type="InterPro" id="IPR049551">
    <property type="entry name" value="PKS_DH_C"/>
</dbReference>
<dbReference type="InterPro" id="IPR042104">
    <property type="entry name" value="PKS_dehydratase_sf"/>
</dbReference>
<dbReference type="Pfam" id="PF00109">
    <property type="entry name" value="ketoacyl-synt"/>
    <property type="match status" value="1"/>
</dbReference>
<feature type="domain" description="Ketosynthase family 3 (KS3)" evidence="6">
    <location>
        <begin position="3"/>
        <end position="457"/>
    </location>
</feature>
<keyword evidence="3" id="KW-0808">Transferase</keyword>
<proteinExistence type="predicted"/>
<keyword evidence="1" id="KW-0596">Phosphopantetheine</keyword>
<evidence type="ECO:0000256" key="1">
    <source>
        <dbReference type="ARBA" id="ARBA00022450"/>
    </source>
</evidence>
<evidence type="ECO:0000259" key="6">
    <source>
        <dbReference type="PROSITE" id="PS52004"/>
    </source>
</evidence>
<dbReference type="InterPro" id="IPR036736">
    <property type="entry name" value="ACP-like_sf"/>
</dbReference>